<evidence type="ECO:0000313" key="5">
    <source>
        <dbReference type="Proteomes" id="UP000584867"/>
    </source>
</evidence>
<keyword evidence="1" id="KW-0547">Nucleotide-binding</keyword>
<dbReference type="GO" id="GO:0018169">
    <property type="term" value="F:ribosomal S6-glutamic acid ligase activity"/>
    <property type="evidence" value="ECO:0007669"/>
    <property type="project" value="TreeGrafter"/>
</dbReference>
<protein>
    <recommendedName>
        <fullName evidence="3">ATP-grasp domain-containing protein</fullName>
    </recommendedName>
</protein>
<dbReference type="PROSITE" id="PS50975">
    <property type="entry name" value="ATP_GRASP"/>
    <property type="match status" value="1"/>
</dbReference>
<dbReference type="GO" id="GO:0046872">
    <property type="term" value="F:metal ion binding"/>
    <property type="evidence" value="ECO:0007669"/>
    <property type="project" value="InterPro"/>
</dbReference>
<dbReference type="PANTHER" id="PTHR21621">
    <property type="entry name" value="RIBOSOMAL PROTEIN S6 MODIFICATION PROTEIN"/>
    <property type="match status" value="1"/>
</dbReference>
<dbReference type="EMBL" id="JACHIO010000009">
    <property type="protein sequence ID" value="MBB5064155.1"/>
    <property type="molecule type" value="Genomic_DNA"/>
</dbReference>
<dbReference type="AlphaFoldDB" id="A0A7W7ZQA5"/>
<reference evidence="4 5" key="1">
    <citation type="submission" date="2020-08" db="EMBL/GenBank/DDBJ databases">
        <title>Genomic Encyclopedia of Type Strains, Phase IV (KMG-V): Genome sequencing to study the core and pangenomes of soil and plant-associated prokaryotes.</title>
        <authorList>
            <person name="Whitman W."/>
        </authorList>
    </citation>
    <scope>NUCLEOTIDE SEQUENCE [LARGE SCALE GENOMIC DNA]</scope>
    <source>
        <strain evidence="4 5">X5P3</strain>
    </source>
</reference>
<dbReference type="Gene3D" id="3.30.1490.20">
    <property type="entry name" value="ATP-grasp fold, A domain"/>
    <property type="match status" value="1"/>
</dbReference>
<sequence>MAVKKIGVLFGMENTFPGALVERINSMEIDSIRAEFVEIGGIEMAKRSPYAVIVDRISHDIPFYRSYLKNAALTGTEVINNPFWWSADDKFFNYALAEKLGVAVPRTVLLPHKNYPPDTNQRSMRNLQYPLDWDAIFEYVKFPAFLKPHDGGGWRDVYHVHNRDEFFHAYDQTRDLCMTLQAEVRFQEYFRCYVVGQEDVRIMTYDPRREHAQRYVLDPPEYPKALLARVKKDALKLCRALGYDLNTVEFAVENGVPYAIDFMNPAPDADRHAVGEESFEWIVDHVAKLAIKKARLAGEPMKDLRWSSFLGAGPAKKAPAKKSAAKKVPAKKMAAKKAVTKGNQ</sequence>
<name>A0A7W7ZQA5_9BACT</name>
<organism evidence="4 5">
    <name type="scientific">Granulicella mallensis</name>
    <dbReference type="NCBI Taxonomy" id="940614"/>
    <lineage>
        <taxon>Bacteria</taxon>
        <taxon>Pseudomonadati</taxon>
        <taxon>Acidobacteriota</taxon>
        <taxon>Terriglobia</taxon>
        <taxon>Terriglobales</taxon>
        <taxon>Acidobacteriaceae</taxon>
        <taxon>Granulicella</taxon>
    </lineage>
</organism>
<dbReference type="GO" id="GO:0009432">
    <property type="term" value="P:SOS response"/>
    <property type="evidence" value="ECO:0007669"/>
    <property type="project" value="TreeGrafter"/>
</dbReference>
<evidence type="ECO:0000256" key="2">
    <source>
        <dbReference type="SAM" id="MobiDB-lite"/>
    </source>
</evidence>
<dbReference type="InterPro" id="IPR013815">
    <property type="entry name" value="ATP_grasp_subdomain_1"/>
</dbReference>
<proteinExistence type="predicted"/>
<feature type="region of interest" description="Disordered" evidence="2">
    <location>
        <begin position="311"/>
        <end position="344"/>
    </location>
</feature>
<feature type="domain" description="ATP-grasp" evidence="3">
    <location>
        <begin position="94"/>
        <end position="295"/>
    </location>
</feature>
<evidence type="ECO:0000259" key="3">
    <source>
        <dbReference type="PROSITE" id="PS50975"/>
    </source>
</evidence>
<dbReference type="GO" id="GO:0005524">
    <property type="term" value="F:ATP binding"/>
    <property type="evidence" value="ECO:0007669"/>
    <property type="project" value="UniProtKB-UniRule"/>
</dbReference>
<dbReference type="SUPFAM" id="SSF56059">
    <property type="entry name" value="Glutathione synthetase ATP-binding domain-like"/>
    <property type="match status" value="1"/>
</dbReference>
<gene>
    <name evidence="4" type="ORF">HDF15_002506</name>
</gene>
<dbReference type="Proteomes" id="UP000584867">
    <property type="component" value="Unassembled WGS sequence"/>
</dbReference>
<evidence type="ECO:0000256" key="1">
    <source>
        <dbReference type="PROSITE-ProRule" id="PRU00409"/>
    </source>
</evidence>
<keyword evidence="1" id="KW-0067">ATP-binding</keyword>
<comment type="caution">
    <text evidence="4">The sequence shown here is derived from an EMBL/GenBank/DDBJ whole genome shotgun (WGS) entry which is preliminary data.</text>
</comment>
<feature type="compositionally biased region" description="Basic residues" evidence="2">
    <location>
        <begin position="318"/>
        <end position="344"/>
    </location>
</feature>
<dbReference type="InterPro" id="IPR011761">
    <property type="entry name" value="ATP-grasp"/>
</dbReference>
<accession>A0A7W7ZQA5</accession>
<dbReference type="PANTHER" id="PTHR21621:SF0">
    <property type="entry name" value="BETA-CITRYLGLUTAMATE SYNTHASE B-RELATED"/>
    <property type="match status" value="1"/>
</dbReference>
<evidence type="ECO:0000313" key="4">
    <source>
        <dbReference type="EMBL" id="MBB5064155.1"/>
    </source>
</evidence>
<dbReference type="GO" id="GO:0005737">
    <property type="term" value="C:cytoplasm"/>
    <property type="evidence" value="ECO:0007669"/>
    <property type="project" value="TreeGrafter"/>
</dbReference>